<dbReference type="Proteomes" id="UP000008493">
    <property type="component" value="Unassembled WGS sequence"/>
</dbReference>
<feature type="region of interest" description="Disordered" evidence="1">
    <location>
        <begin position="272"/>
        <end position="292"/>
    </location>
</feature>
<keyword evidence="3" id="KW-1185">Reference proteome</keyword>
<evidence type="ECO:0000313" key="2">
    <source>
        <dbReference type="EMBL" id="EKM82918.1"/>
    </source>
</evidence>
<organism evidence="2 3">
    <name type="scientific">Agaricus bisporus var. burnettii (strain JB137-S8 / ATCC MYA-4627 / FGSC 10392)</name>
    <name type="common">White button mushroom</name>
    <dbReference type="NCBI Taxonomy" id="597362"/>
    <lineage>
        <taxon>Eukaryota</taxon>
        <taxon>Fungi</taxon>
        <taxon>Dikarya</taxon>
        <taxon>Basidiomycota</taxon>
        <taxon>Agaricomycotina</taxon>
        <taxon>Agaricomycetes</taxon>
        <taxon>Agaricomycetidae</taxon>
        <taxon>Agaricales</taxon>
        <taxon>Agaricineae</taxon>
        <taxon>Agaricaceae</taxon>
        <taxon>Agaricus</taxon>
    </lineage>
</organism>
<evidence type="ECO:0000313" key="3">
    <source>
        <dbReference type="Proteomes" id="UP000008493"/>
    </source>
</evidence>
<feature type="region of interest" description="Disordered" evidence="1">
    <location>
        <begin position="351"/>
        <end position="397"/>
    </location>
</feature>
<feature type="compositionally biased region" description="Acidic residues" evidence="1">
    <location>
        <begin position="278"/>
        <end position="289"/>
    </location>
</feature>
<dbReference type="GeneID" id="18826302"/>
<feature type="compositionally biased region" description="Polar residues" evidence="1">
    <location>
        <begin position="378"/>
        <end position="397"/>
    </location>
</feature>
<dbReference type="AlphaFoldDB" id="K5XHI3"/>
<dbReference type="EMBL" id="JH971386">
    <property type="protein sequence ID" value="EKM82918.1"/>
    <property type="molecule type" value="Genomic_DNA"/>
</dbReference>
<dbReference type="HOGENOM" id="CLU_035989_0_0_1"/>
<gene>
    <name evidence="2" type="ORF">AGABI1DRAFT_125385</name>
</gene>
<dbReference type="RefSeq" id="XP_007326806.1">
    <property type="nucleotide sequence ID" value="XM_007326744.1"/>
</dbReference>
<accession>K5XHI3</accession>
<evidence type="ECO:0000256" key="1">
    <source>
        <dbReference type="SAM" id="MobiDB-lite"/>
    </source>
</evidence>
<name>K5XHI3_AGABU</name>
<dbReference type="KEGG" id="abp:AGABI1DRAFT125385"/>
<protein>
    <submittedName>
        <fullName evidence="2">Uncharacterized protein</fullName>
    </submittedName>
</protein>
<reference evidence="3" key="1">
    <citation type="journal article" date="2012" name="Proc. Natl. Acad. Sci. U.S.A.">
        <title>Genome sequence of the button mushroom Agaricus bisporus reveals mechanisms governing adaptation to a humic-rich ecological niche.</title>
        <authorList>
            <person name="Morin E."/>
            <person name="Kohler A."/>
            <person name="Baker A.R."/>
            <person name="Foulongne-Oriol M."/>
            <person name="Lombard V."/>
            <person name="Nagy L.G."/>
            <person name="Ohm R.A."/>
            <person name="Patyshakuliyeva A."/>
            <person name="Brun A."/>
            <person name="Aerts A.L."/>
            <person name="Bailey A.M."/>
            <person name="Billette C."/>
            <person name="Coutinho P.M."/>
            <person name="Deakin G."/>
            <person name="Doddapaneni H."/>
            <person name="Floudas D."/>
            <person name="Grimwood J."/>
            <person name="Hilden K."/>
            <person name="Kuees U."/>
            <person name="LaButti K.M."/>
            <person name="Lapidus A."/>
            <person name="Lindquist E.A."/>
            <person name="Lucas S.M."/>
            <person name="Murat C."/>
            <person name="Riley R.W."/>
            <person name="Salamov A.A."/>
            <person name="Schmutz J."/>
            <person name="Subramanian V."/>
            <person name="Woesten H.A.B."/>
            <person name="Xu J."/>
            <person name="Eastwood D.C."/>
            <person name="Foster G.D."/>
            <person name="Sonnenberg A.S."/>
            <person name="Cullen D."/>
            <person name="de Vries R.P."/>
            <person name="Lundell T."/>
            <person name="Hibbett D.S."/>
            <person name="Henrissat B."/>
            <person name="Burton K.S."/>
            <person name="Kerrigan R.W."/>
            <person name="Challen M.P."/>
            <person name="Grigoriev I.V."/>
            <person name="Martin F."/>
        </authorList>
    </citation>
    <scope>NUCLEOTIDE SEQUENCE [LARGE SCALE GENOMIC DNA]</scope>
    <source>
        <strain evidence="3">JB137-S8 / ATCC MYA-4627 / FGSC 10392</strain>
    </source>
</reference>
<proteinExistence type="predicted"/>
<dbReference type="InParanoid" id="K5XHI3"/>
<sequence length="397" mass="43431">MVVTTPIDYTKDLLAVANKFTLLDFVWVKMSAFQQPCPPHLIPIETRYSNEINTLLYIRYRLNECIPEIYHTYLRDLSEVATNFGRLAQQQRSNLMAKLHSAVQIIFAKLYPKITLHLLRINYGSAFLAYKQRLEMHEQTPRFQRIINMWNARLFGILAGADAEEFNFDSVDSRSAAIDAALSGGIHDASESEVISGPSFMPTPDWTPSVASLGSSRLLARAPLSLASGIHREAVPPPTTVISSHTAGTLASWSNSVVYILPASNPGSVLSLANDQDNFSDSEGTEPELETIPPQSSLLTASIIQITESNIIHSESTQPSMVAAASLRVTTLTLEPPIVLVSDISPVSPVESALTPGDDNQVVNNAPTHAAKRGRPKTLTQAKDQAVTCRSTRNQRG</sequence>